<feature type="transmembrane region" description="Helical" evidence="1">
    <location>
        <begin position="199"/>
        <end position="220"/>
    </location>
</feature>
<keyword evidence="2" id="KW-0489">Methyltransferase</keyword>
<dbReference type="GO" id="GO:0032259">
    <property type="term" value="P:methylation"/>
    <property type="evidence" value="ECO:0007669"/>
    <property type="project" value="UniProtKB-KW"/>
</dbReference>
<name>A0A501WBU7_9BACT</name>
<keyword evidence="2" id="KW-0808">Transferase</keyword>
<reference evidence="2 3" key="1">
    <citation type="submission" date="2019-06" db="EMBL/GenBank/DDBJ databases">
        <title>A novel bacterium of genus Pontibacter, isolated from marine sediment.</title>
        <authorList>
            <person name="Huang H."/>
            <person name="Mo K."/>
            <person name="Hu Y."/>
        </authorList>
    </citation>
    <scope>NUCLEOTIDE SEQUENCE [LARGE SCALE GENOMIC DNA]</scope>
    <source>
        <strain evidence="2 3">HB172049</strain>
    </source>
</reference>
<dbReference type="EMBL" id="VFRQ01000003">
    <property type="protein sequence ID" value="TPE44691.1"/>
    <property type="molecule type" value="Genomic_DNA"/>
</dbReference>
<dbReference type="AlphaFoldDB" id="A0A501WBU7"/>
<feature type="transmembrane region" description="Helical" evidence="1">
    <location>
        <begin position="169"/>
        <end position="187"/>
    </location>
</feature>
<keyword evidence="1" id="KW-0812">Transmembrane</keyword>
<accession>A0A501WBU7</accession>
<evidence type="ECO:0000313" key="3">
    <source>
        <dbReference type="Proteomes" id="UP000316727"/>
    </source>
</evidence>
<gene>
    <name evidence="2" type="ORF">FJM65_06585</name>
</gene>
<keyword evidence="1" id="KW-0472">Membrane</keyword>
<comment type="caution">
    <text evidence="2">The sequence shown here is derived from an EMBL/GenBank/DDBJ whole genome shotgun (WGS) entry which is preliminary data.</text>
</comment>
<dbReference type="RefSeq" id="WP_140620725.1">
    <property type="nucleotide sequence ID" value="NZ_VFRQ01000003.1"/>
</dbReference>
<dbReference type="OrthoDB" id="117053at2"/>
<organism evidence="2 3">
    <name type="scientific">Pontibacter mangrovi</name>
    <dbReference type="NCBI Taxonomy" id="2589816"/>
    <lineage>
        <taxon>Bacteria</taxon>
        <taxon>Pseudomonadati</taxon>
        <taxon>Bacteroidota</taxon>
        <taxon>Cytophagia</taxon>
        <taxon>Cytophagales</taxon>
        <taxon>Hymenobacteraceae</taxon>
        <taxon>Pontibacter</taxon>
    </lineage>
</organism>
<keyword evidence="3" id="KW-1185">Reference proteome</keyword>
<keyword evidence="1" id="KW-1133">Transmembrane helix</keyword>
<dbReference type="Proteomes" id="UP000316727">
    <property type="component" value="Unassembled WGS sequence"/>
</dbReference>
<proteinExistence type="predicted"/>
<dbReference type="GO" id="GO:0008168">
    <property type="term" value="F:methyltransferase activity"/>
    <property type="evidence" value="ECO:0007669"/>
    <property type="project" value="UniProtKB-KW"/>
</dbReference>
<sequence>MNIRLQLFELEDQRWFPHVIRQGMLDFLRFMITRLNAYEAALPLLQELLERSGQRHITDLCSGAGGGIAAIQQQLGQRLHRPVTVTLSDLYPNLGAYKYLQESSGGAINFIPEPVNATAVPASIKGVRTIFSSFHHFPPHLAKAILQDAASKQAAIGIFEGARKSWLELLLLWLLFPLVILLVTPFIRPFRLSRLFFTYLLPLIPLGILWDGTVSLLRIYTPAQLQRMASEAQAPNYTWRSGRAGTGPGKNVIYLIGYPEEVKR</sequence>
<evidence type="ECO:0000256" key="1">
    <source>
        <dbReference type="SAM" id="Phobius"/>
    </source>
</evidence>
<protein>
    <submittedName>
        <fullName evidence="2">Class I SAM-dependent methyltransferase</fullName>
    </submittedName>
</protein>
<evidence type="ECO:0000313" key="2">
    <source>
        <dbReference type="EMBL" id="TPE44691.1"/>
    </source>
</evidence>